<name>J5J7G5_BEAB2</name>
<dbReference type="Pfam" id="PF02129">
    <property type="entry name" value="Peptidase_S15"/>
    <property type="match status" value="1"/>
</dbReference>
<feature type="domain" description="Xaa-Pro dipeptidyl-peptidase C-terminal" evidence="2">
    <location>
        <begin position="323"/>
        <end position="591"/>
    </location>
</feature>
<sequence>MPNEIRDICTSWVDKENAIFVEKNVSIPTTDSLCPIRCNVYRPLQTQTSGSQFPVIMTYGPYGKDIPYSKFHPASFAELNPAQKSRHSVWETPDPVFWCHKGYVVVRCDERGFGQSPGYLDSMSADTADSFCQAIEWASEQPWSTGKVGLLGVSYFAGTQWRAAARSPRGLACIIPWEGMSDYYRDRCRHGGILSDNFIRFWWNRQVITNQYGLPGRLKKDWGDDTIEGDLSEEEREKARCDQTIDNVSHRFRDEPYYATRDFSLEDVRVPLLSVANLGGISLHLRGNVHGYMYAGSKFKYLRFIVGRHDLPFYYEKEAELQLSFLDAWLKNEDRAGWTRQGKVKPVSLILRKGNVGYNDQESEKAFLRREEMDWPIARTDYRRYYLTRENGLQLAMTTSDSARLTYSALGQVKEQNKLQFTSAPFVAETEITGHIIAHLNVSISAVAPTQSTPWDMDLFVTLRHLDAQGNEILYTGTVGDPVPVVKGWLRCSLRKTNPEHARHRYYLPYREYFSTDEEPMTVDEIYEVDIEVWPTSVVISPGHRLLFEVSSGDTDGSGLFLHQDPVDRDKKRLSGLNHIHFGNGRHNFIQLPIIPT</sequence>
<keyword evidence="4" id="KW-1185">Reference proteome</keyword>
<dbReference type="PANTHER" id="PTHR43056:SF10">
    <property type="entry name" value="COCE_NOND FAMILY, PUTATIVE (AFU_ORTHOLOGUE AFUA_7G00600)-RELATED"/>
    <property type="match status" value="1"/>
</dbReference>
<dbReference type="Gene3D" id="2.60.120.260">
    <property type="entry name" value="Galactose-binding domain-like"/>
    <property type="match status" value="1"/>
</dbReference>
<dbReference type="HOGENOM" id="CLU_015590_2_1_1"/>
<dbReference type="RefSeq" id="XP_008602013.1">
    <property type="nucleotide sequence ID" value="XM_008603791.1"/>
</dbReference>
<dbReference type="InterPro" id="IPR029058">
    <property type="entry name" value="AB_hydrolase_fold"/>
</dbReference>
<dbReference type="InterPro" id="IPR005674">
    <property type="entry name" value="CocE/Ser_esterase"/>
</dbReference>
<dbReference type="SUPFAM" id="SSF49785">
    <property type="entry name" value="Galactose-binding domain-like"/>
    <property type="match status" value="1"/>
</dbReference>
<accession>J5J7G5</accession>
<dbReference type="STRING" id="655819.J5J7G5"/>
<dbReference type="OrthoDB" id="416441at2759"/>
<organism evidence="3 4">
    <name type="scientific">Beauveria bassiana (strain ARSEF 2860)</name>
    <name type="common">White muscardine disease fungus</name>
    <name type="synonym">Tritirachium shiotae</name>
    <dbReference type="NCBI Taxonomy" id="655819"/>
    <lineage>
        <taxon>Eukaryota</taxon>
        <taxon>Fungi</taxon>
        <taxon>Dikarya</taxon>
        <taxon>Ascomycota</taxon>
        <taxon>Pezizomycotina</taxon>
        <taxon>Sordariomycetes</taxon>
        <taxon>Hypocreomycetidae</taxon>
        <taxon>Hypocreales</taxon>
        <taxon>Cordycipitaceae</taxon>
        <taxon>Beauveria</taxon>
    </lineage>
</organism>
<dbReference type="SUPFAM" id="SSF53474">
    <property type="entry name" value="alpha/beta-Hydrolases"/>
    <property type="match status" value="1"/>
</dbReference>
<dbReference type="Gene3D" id="1.10.3020.20">
    <property type="match status" value="1"/>
</dbReference>
<evidence type="ECO:0000313" key="4">
    <source>
        <dbReference type="Proteomes" id="UP000002762"/>
    </source>
</evidence>
<dbReference type="GeneID" id="19891706"/>
<dbReference type="Gene3D" id="3.40.50.1820">
    <property type="entry name" value="alpha/beta hydrolase"/>
    <property type="match status" value="1"/>
</dbReference>
<dbReference type="InterPro" id="IPR008979">
    <property type="entry name" value="Galactose-bd-like_sf"/>
</dbReference>
<dbReference type="Pfam" id="PF08530">
    <property type="entry name" value="PepX_C"/>
    <property type="match status" value="1"/>
</dbReference>
<dbReference type="AlphaFoldDB" id="J5J7G5"/>
<evidence type="ECO:0000256" key="1">
    <source>
        <dbReference type="ARBA" id="ARBA00022801"/>
    </source>
</evidence>
<dbReference type="InterPro" id="IPR050585">
    <property type="entry name" value="Xaa-Pro_dipeptidyl-ppase/CocE"/>
</dbReference>
<keyword evidence="1" id="KW-0378">Hydrolase</keyword>
<evidence type="ECO:0000259" key="2">
    <source>
        <dbReference type="SMART" id="SM00939"/>
    </source>
</evidence>
<dbReference type="EMBL" id="JH725187">
    <property type="protein sequence ID" value="EJP62368.1"/>
    <property type="molecule type" value="Genomic_DNA"/>
</dbReference>
<dbReference type="Proteomes" id="UP000002762">
    <property type="component" value="Unassembled WGS sequence"/>
</dbReference>
<evidence type="ECO:0000313" key="3">
    <source>
        <dbReference type="EMBL" id="EJP62368.1"/>
    </source>
</evidence>
<proteinExistence type="predicted"/>
<dbReference type="InterPro" id="IPR000383">
    <property type="entry name" value="Xaa-Pro-like_dom"/>
</dbReference>
<dbReference type="NCBIfam" id="TIGR00976">
    <property type="entry name" value="CocE_NonD"/>
    <property type="match status" value="1"/>
</dbReference>
<gene>
    <name evidence="3" type="ORF">BBA_08694</name>
</gene>
<protein>
    <submittedName>
        <fullName evidence="3">X-Pro dipeptidyl-peptidase (S15 family) protein</fullName>
    </submittedName>
</protein>
<dbReference type="PANTHER" id="PTHR43056">
    <property type="entry name" value="PEPTIDASE S9 PROLYL OLIGOPEPTIDASE"/>
    <property type="match status" value="1"/>
</dbReference>
<dbReference type="SMART" id="SM00939">
    <property type="entry name" value="PepX_C"/>
    <property type="match status" value="1"/>
</dbReference>
<dbReference type="InParanoid" id="J5J7G5"/>
<reference evidence="3 4" key="1">
    <citation type="journal article" date="2012" name="Sci. Rep.">
        <title>Genomic perspectives on the evolution of fungal entomopathogenicity in Beauveria bassiana.</title>
        <authorList>
            <person name="Xiao G."/>
            <person name="Ying S.H."/>
            <person name="Zheng P."/>
            <person name="Wang Z.L."/>
            <person name="Zhang S."/>
            <person name="Xie X.Q."/>
            <person name="Shang Y."/>
            <person name="St Leger R.J."/>
            <person name="Zhao G.P."/>
            <person name="Wang C."/>
            <person name="Feng M.G."/>
        </authorList>
    </citation>
    <scope>NUCLEOTIDE SEQUENCE [LARGE SCALE GENOMIC DNA]</scope>
    <source>
        <strain evidence="3 4">ARSEF 2860</strain>
    </source>
</reference>
<dbReference type="InterPro" id="IPR013736">
    <property type="entry name" value="Xaa-Pro_dipept_C"/>
</dbReference>
<dbReference type="GO" id="GO:0008239">
    <property type="term" value="F:dipeptidyl-peptidase activity"/>
    <property type="evidence" value="ECO:0007669"/>
    <property type="project" value="InterPro"/>
</dbReference>